<dbReference type="PROSITE" id="PS50928">
    <property type="entry name" value="ABC_TM1"/>
    <property type="match status" value="1"/>
</dbReference>
<evidence type="ECO:0000259" key="10">
    <source>
        <dbReference type="PROSITE" id="PS50928"/>
    </source>
</evidence>
<comment type="similarity">
    <text evidence="2">Belongs to the binding-protein-dependent transport system permease family. HisMQ subfamily.</text>
</comment>
<dbReference type="GO" id="GO:0043190">
    <property type="term" value="C:ATP-binding cassette (ABC) transporter complex"/>
    <property type="evidence" value="ECO:0007669"/>
    <property type="project" value="InterPro"/>
</dbReference>
<dbReference type="InterPro" id="IPR035906">
    <property type="entry name" value="MetI-like_sf"/>
</dbReference>
<name>A0A9D1HIN6_9FIRM</name>
<evidence type="ECO:0000256" key="5">
    <source>
        <dbReference type="ARBA" id="ARBA00022692"/>
    </source>
</evidence>
<comment type="caution">
    <text evidence="11">The sequence shown here is derived from an EMBL/GenBank/DDBJ whole genome shotgun (WGS) entry which is preliminary data.</text>
</comment>
<dbReference type="InterPro" id="IPR010065">
    <property type="entry name" value="AA_ABC_transptr_permease_3TM"/>
</dbReference>
<evidence type="ECO:0000256" key="4">
    <source>
        <dbReference type="ARBA" id="ARBA00022475"/>
    </source>
</evidence>
<dbReference type="GO" id="GO:0022857">
    <property type="term" value="F:transmembrane transporter activity"/>
    <property type="evidence" value="ECO:0007669"/>
    <property type="project" value="InterPro"/>
</dbReference>
<dbReference type="Gene3D" id="1.10.3720.10">
    <property type="entry name" value="MetI-like"/>
    <property type="match status" value="1"/>
</dbReference>
<keyword evidence="4" id="KW-1003">Cell membrane</keyword>
<dbReference type="Pfam" id="PF00528">
    <property type="entry name" value="BPD_transp_1"/>
    <property type="match status" value="1"/>
</dbReference>
<feature type="domain" description="ABC transmembrane type-1" evidence="10">
    <location>
        <begin position="25"/>
        <end position="214"/>
    </location>
</feature>
<evidence type="ECO:0000256" key="1">
    <source>
        <dbReference type="ARBA" id="ARBA00004651"/>
    </source>
</evidence>
<keyword evidence="5 9" id="KW-0812">Transmembrane</keyword>
<reference evidence="11" key="1">
    <citation type="submission" date="2020-10" db="EMBL/GenBank/DDBJ databases">
        <authorList>
            <person name="Gilroy R."/>
        </authorList>
    </citation>
    <scope>NUCLEOTIDE SEQUENCE</scope>
    <source>
        <strain evidence="11">2830</strain>
    </source>
</reference>
<dbReference type="NCBIfam" id="TIGR01726">
    <property type="entry name" value="HEQRo_perm_3TM"/>
    <property type="match status" value="1"/>
</dbReference>
<keyword evidence="3 9" id="KW-0813">Transport</keyword>
<dbReference type="CDD" id="cd06261">
    <property type="entry name" value="TM_PBP2"/>
    <property type="match status" value="1"/>
</dbReference>
<keyword evidence="6" id="KW-0029">Amino-acid transport</keyword>
<evidence type="ECO:0000256" key="7">
    <source>
        <dbReference type="ARBA" id="ARBA00022989"/>
    </source>
</evidence>
<sequence length="240" mass="26887">MIQQISELWRWQSLLAEWPKFTSAFVTTLEIAVFALALALALGVIFGLMSTSHNRLIRIIARVYVEFFQNTPLAIQVFFVFYALPYAGIALSQVTIGILCVGTYTGAYMSEAVRAGIGSIPKGQFEAAQSQGFTYIQTMMLIILPQTIKIILPPMVNQMVNLVKNTSIVTMIAGGDLMYRANAFATNGNMSYGPSYLLCGFLYFLLCFPLTTWARRYEDRLKKRDIQTTEQLEKVEEGLA</sequence>
<dbReference type="PANTHER" id="PTHR30614">
    <property type="entry name" value="MEMBRANE COMPONENT OF AMINO ACID ABC TRANSPORTER"/>
    <property type="match status" value="1"/>
</dbReference>
<evidence type="ECO:0000256" key="2">
    <source>
        <dbReference type="ARBA" id="ARBA00010072"/>
    </source>
</evidence>
<dbReference type="AlphaFoldDB" id="A0A9D1HIN6"/>
<dbReference type="SUPFAM" id="SSF161098">
    <property type="entry name" value="MetI-like"/>
    <property type="match status" value="1"/>
</dbReference>
<dbReference type="InterPro" id="IPR043429">
    <property type="entry name" value="ArtM/GltK/GlnP/TcyL/YhdX-like"/>
</dbReference>
<gene>
    <name evidence="11" type="ORF">IAB00_02045</name>
</gene>
<dbReference type="PANTHER" id="PTHR30614:SF20">
    <property type="entry name" value="GLUTAMINE TRANSPORT SYSTEM PERMEASE PROTEIN GLNP"/>
    <property type="match status" value="1"/>
</dbReference>
<dbReference type="EMBL" id="DVMH01000013">
    <property type="protein sequence ID" value="HIU10026.1"/>
    <property type="molecule type" value="Genomic_DNA"/>
</dbReference>
<evidence type="ECO:0000256" key="6">
    <source>
        <dbReference type="ARBA" id="ARBA00022970"/>
    </source>
</evidence>
<evidence type="ECO:0000256" key="9">
    <source>
        <dbReference type="RuleBase" id="RU363032"/>
    </source>
</evidence>
<accession>A0A9D1HIN6</accession>
<keyword evidence="8 9" id="KW-0472">Membrane</keyword>
<evidence type="ECO:0000256" key="3">
    <source>
        <dbReference type="ARBA" id="ARBA00022448"/>
    </source>
</evidence>
<organism evidence="11 12">
    <name type="scientific">Candidatus Avidehalobacter gallistercoris</name>
    <dbReference type="NCBI Taxonomy" id="2840694"/>
    <lineage>
        <taxon>Bacteria</taxon>
        <taxon>Bacillati</taxon>
        <taxon>Bacillota</taxon>
        <taxon>Clostridia</taxon>
        <taxon>Eubacteriales</taxon>
        <taxon>Peptococcaceae</taxon>
        <taxon>Peptococcaceae incertae sedis</taxon>
        <taxon>Candidatus Avidehalobacter</taxon>
    </lineage>
</organism>
<proteinExistence type="inferred from homology"/>
<feature type="transmembrane region" description="Helical" evidence="9">
    <location>
        <begin position="195"/>
        <end position="214"/>
    </location>
</feature>
<feature type="transmembrane region" description="Helical" evidence="9">
    <location>
        <begin position="31"/>
        <end position="51"/>
    </location>
</feature>
<protein>
    <submittedName>
        <fullName evidence="11">Amino acid ABC transporter permease</fullName>
    </submittedName>
</protein>
<evidence type="ECO:0000313" key="11">
    <source>
        <dbReference type="EMBL" id="HIU10026.1"/>
    </source>
</evidence>
<dbReference type="GO" id="GO:0006865">
    <property type="term" value="P:amino acid transport"/>
    <property type="evidence" value="ECO:0007669"/>
    <property type="project" value="UniProtKB-KW"/>
</dbReference>
<reference evidence="11" key="2">
    <citation type="journal article" date="2021" name="PeerJ">
        <title>Extensive microbial diversity within the chicken gut microbiome revealed by metagenomics and culture.</title>
        <authorList>
            <person name="Gilroy R."/>
            <person name="Ravi A."/>
            <person name="Getino M."/>
            <person name="Pursley I."/>
            <person name="Horton D.L."/>
            <person name="Alikhan N.F."/>
            <person name="Baker D."/>
            <person name="Gharbi K."/>
            <person name="Hall N."/>
            <person name="Watson M."/>
            <person name="Adriaenssens E.M."/>
            <person name="Foster-Nyarko E."/>
            <person name="Jarju S."/>
            <person name="Secka A."/>
            <person name="Antonio M."/>
            <person name="Oren A."/>
            <person name="Chaudhuri R.R."/>
            <person name="La Ragione R."/>
            <person name="Hildebrand F."/>
            <person name="Pallen M.J."/>
        </authorList>
    </citation>
    <scope>NUCLEOTIDE SEQUENCE</scope>
    <source>
        <strain evidence="11">2830</strain>
    </source>
</reference>
<comment type="subcellular location">
    <subcellularLocation>
        <location evidence="1 9">Cell membrane</location>
        <topology evidence="1 9">Multi-pass membrane protein</topology>
    </subcellularLocation>
</comment>
<dbReference type="InterPro" id="IPR000515">
    <property type="entry name" value="MetI-like"/>
</dbReference>
<evidence type="ECO:0000256" key="8">
    <source>
        <dbReference type="ARBA" id="ARBA00023136"/>
    </source>
</evidence>
<keyword evidence="7 9" id="KW-1133">Transmembrane helix</keyword>
<dbReference type="Proteomes" id="UP000824124">
    <property type="component" value="Unassembled WGS sequence"/>
</dbReference>
<evidence type="ECO:0000313" key="12">
    <source>
        <dbReference type="Proteomes" id="UP000824124"/>
    </source>
</evidence>